<gene>
    <name evidence="2" type="ORF">CLV59_10871</name>
</gene>
<comment type="caution">
    <text evidence="2">The sequence shown here is derived from an EMBL/GenBank/DDBJ whole genome shotgun (WGS) entry which is preliminary data.</text>
</comment>
<proteinExistence type="predicted"/>
<organism evidence="2 3">
    <name type="scientific">Chitinophaga dinghuensis</name>
    <dbReference type="NCBI Taxonomy" id="1539050"/>
    <lineage>
        <taxon>Bacteria</taxon>
        <taxon>Pseudomonadati</taxon>
        <taxon>Bacteroidota</taxon>
        <taxon>Chitinophagia</taxon>
        <taxon>Chitinophagales</taxon>
        <taxon>Chitinophagaceae</taxon>
        <taxon>Chitinophaga</taxon>
    </lineage>
</organism>
<keyword evidence="2" id="KW-0575">Peroxidase</keyword>
<reference evidence="2 3" key="1">
    <citation type="submission" date="2018-06" db="EMBL/GenBank/DDBJ databases">
        <title>Genomic Encyclopedia of Archaeal and Bacterial Type Strains, Phase II (KMG-II): from individual species to whole genera.</title>
        <authorList>
            <person name="Goeker M."/>
        </authorList>
    </citation>
    <scope>NUCLEOTIDE SEQUENCE [LARGE SCALE GENOMIC DNA]</scope>
    <source>
        <strain evidence="2 3">DSM 29821</strain>
    </source>
</reference>
<dbReference type="NCBIfam" id="TIGR00778">
    <property type="entry name" value="ahpD_dom"/>
    <property type="match status" value="1"/>
</dbReference>
<dbReference type="InterPro" id="IPR029032">
    <property type="entry name" value="AhpD-like"/>
</dbReference>
<sequence length="150" mass="17037">MKARINFQEVNKGFMDGLFKTGGYLRQSGLDPLLLELLNYRVSTMNGCAFCLDMHFKDAVHRGENPQRLYSLSAWRECPYYSEAERAALAFAEELTSLNMQDATYDNLTNYYTKTQIADLTLAISMINTWNRINRAFHTVPGGYVVGTLG</sequence>
<dbReference type="AlphaFoldDB" id="A0A327VXR7"/>
<dbReference type="RefSeq" id="WP_111594279.1">
    <property type="nucleotide sequence ID" value="NZ_QLMA01000008.1"/>
</dbReference>
<dbReference type="InterPro" id="IPR004675">
    <property type="entry name" value="AhpD_core"/>
</dbReference>
<dbReference type="PANTHER" id="PTHR34846">
    <property type="entry name" value="4-CARBOXYMUCONOLACTONE DECARBOXYLASE FAMILY PROTEIN (AFU_ORTHOLOGUE AFUA_6G11590)"/>
    <property type="match status" value="1"/>
</dbReference>
<protein>
    <submittedName>
        <fullName evidence="2">AhpD family alkylhydroperoxidase</fullName>
    </submittedName>
</protein>
<dbReference type="Proteomes" id="UP000249819">
    <property type="component" value="Unassembled WGS sequence"/>
</dbReference>
<dbReference type="InterPro" id="IPR003779">
    <property type="entry name" value="CMD-like"/>
</dbReference>
<dbReference type="PANTHER" id="PTHR34846:SF10">
    <property type="entry name" value="CYTOPLASMIC PROTEIN"/>
    <property type="match status" value="1"/>
</dbReference>
<accession>A0A327VXR7</accession>
<dbReference type="Gene3D" id="1.20.1290.10">
    <property type="entry name" value="AhpD-like"/>
    <property type="match status" value="1"/>
</dbReference>
<evidence type="ECO:0000313" key="3">
    <source>
        <dbReference type="Proteomes" id="UP000249819"/>
    </source>
</evidence>
<evidence type="ECO:0000259" key="1">
    <source>
        <dbReference type="Pfam" id="PF02627"/>
    </source>
</evidence>
<dbReference type="GO" id="GO:0051920">
    <property type="term" value="F:peroxiredoxin activity"/>
    <property type="evidence" value="ECO:0007669"/>
    <property type="project" value="InterPro"/>
</dbReference>
<dbReference type="Pfam" id="PF02627">
    <property type="entry name" value="CMD"/>
    <property type="match status" value="1"/>
</dbReference>
<name>A0A327VXR7_9BACT</name>
<dbReference type="SUPFAM" id="SSF69118">
    <property type="entry name" value="AhpD-like"/>
    <property type="match status" value="1"/>
</dbReference>
<evidence type="ECO:0000313" key="2">
    <source>
        <dbReference type="EMBL" id="RAJ76552.1"/>
    </source>
</evidence>
<feature type="domain" description="Carboxymuconolactone decarboxylase-like" evidence="1">
    <location>
        <begin position="14"/>
        <end position="94"/>
    </location>
</feature>
<keyword evidence="3" id="KW-1185">Reference proteome</keyword>
<dbReference type="EMBL" id="QLMA01000008">
    <property type="protein sequence ID" value="RAJ76552.1"/>
    <property type="molecule type" value="Genomic_DNA"/>
</dbReference>
<dbReference type="OrthoDB" id="9801997at2"/>
<keyword evidence="2" id="KW-0560">Oxidoreductase</keyword>